<dbReference type="EMBL" id="QJJK01000011">
    <property type="protein sequence ID" value="PXW54533.1"/>
    <property type="molecule type" value="Genomic_DNA"/>
</dbReference>
<dbReference type="Proteomes" id="UP000248021">
    <property type="component" value="Unassembled WGS sequence"/>
</dbReference>
<feature type="transmembrane region" description="Helical" evidence="1">
    <location>
        <begin position="58"/>
        <end position="83"/>
    </location>
</feature>
<name>A0A2V3TZ61_9HYPH</name>
<sequence length="175" mass="17531">MIGLLRQFAAGAIAPVQAAARRTLIDIVMLAGAGVLFLVALVFGAISATQWLSLRYGFVQATAIMTGVFLAAAIAVLLVRIVVNRRPSARGGATGGGGAGGGVGMDAAARGGLAGGALGQGQQRSGLTPEELALLGTQDIVKSLTPFQLTLVAGLAGFVGGRLLDKNFTSKSKSP</sequence>
<organism evidence="2 3">
    <name type="scientific">Chelatococcus asaccharovorans</name>
    <dbReference type="NCBI Taxonomy" id="28210"/>
    <lineage>
        <taxon>Bacteria</taxon>
        <taxon>Pseudomonadati</taxon>
        <taxon>Pseudomonadota</taxon>
        <taxon>Alphaproteobacteria</taxon>
        <taxon>Hyphomicrobiales</taxon>
        <taxon>Chelatococcaceae</taxon>
        <taxon>Chelatococcus</taxon>
    </lineage>
</organism>
<accession>A0A2V3TZ61</accession>
<evidence type="ECO:0000256" key="1">
    <source>
        <dbReference type="SAM" id="Phobius"/>
    </source>
</evidence>
<dbReference type="AlphaFoldDB" id="A0A2V3TZ61"/>
<keyword evidence="1" id="KW-0812">Transmembrane</keyword>
<keyword evidence="3" id="KW-1185">Reference proteome</keyword>
<reference evidence="2 3" key="1">
    <citation type="submission" date="2018-05" db="EMBL/GenBank/DDBJ databases">
        <title>Genomic Encyclopedia of Type Strains, Phase IV (KMG-IV): sequencing the most valuable type-strain genomes for metagenomic binning, comparative biology and taxonomic classification.</title>
        <authorList>
            <person name="Goeker M."/>
        </authorList>
    </citation>
    <scope>NUCLEOTIDE SEQUENCE [LARGE SCALE GENOMIC DNA]</scope>
    <source>
        <strain evidence="2 3">DSM 6462</strain>
    </source>
</reference>
<keyword evidence="1" id="KW-0472">Membrane</keyword>
<comment type="caution">
    <text evidence="2">The sequence shown here is derived from an EMBL/GenBank/DDBJ whole genome shotgun (WGS) entry which is preliminary data.</text>
</comment>
<feature type="transmembrane region" description="Helical" evidence="1">
    <location>
        <begin position="28"/>
        <end position="46"/>
    </location>
</feature>
<dbReference type="RefSeq" id="WP_110377004.1">
    <property type="nucleotide sequence ID" value="NZ_JAHBRY010000001.1"/>
</dbReference>
<protein>
    <submittedName>
        <fullName evidence="2">Uncharacterized protein</fullName>
    </submittedName>
</protein>
<proteinExistence type="predicted"/>
<evidence type="ECO:0000313" key="2">
    <source>
        <dbReference type="EMBL" id="PXW54533.1"/>
    </source>
</evidence>
<evidence type="ECO:0000313" key="3">
    <source>
        <dbReference type="Proteomes" id="UP000248021"/>
    </source>
</evidence>
<gene>
    <name evidence="2" type="ORF">C7450_11164</name>
</gene>
<keyword evidence="1" id="KW-1133">Transmembrane helix</keyword>